<protein>
    <submittedName>
        <fullName evidence="1">Uncharacterized protein</fullName>
    </submittedName>
</protein>
<dbReference type="InterPro" id="IPR036412">
    <property type="entry name" value="HAD-like_sf"/>
</dbReference>
<dbReference type="Proteomes" id="UP000266841">
    <property type="component" value="Unassembled WGS sequence"/>
</dbReference>
<dbReference type="PANTHER" id="PTHR43434:SF22">
    <property type="entry name" value="PHOSPHOGLYCOLATE PHOSPHATASE"/>
    <property type="match status" value="1"/>
</dbReference>
<dbReference type="SFLD" id="SFLDS00003">
    <property type="entry name" value="Haloacid_Dehalogenase"/>
    <property type="match status" value="1"/>
</dbReference>
<dbReference type="InterPro" id="IPR023214">
    <property type="entry name" value="HAD_sf"/>
</dbReference>
<dbReference type="GO" id="GO:0008967">
    <property type="term" value="F:phosphoglycolate phosphatase activity"/>
    <property type="evidence" value="ECO:0007669"/>
    <property type="project" value="TreeGrafter"/>
</dbReference>
<dbReference type="InterPro" id="IPR050155">
    <property type="entry name" value="HAD-like_hydrolase_sf"/>
</dbReference>
<evidence type="ECO:0000313" key="2">
    <source>
        <dbReference type="Proteomes" id="UP000266841"/>
    </source>
</evidence>
<dbReference type="OMA" id="VGPAIYK"/>
<dbReference type="NCBIfam" id="TIGR01549">
    <property type="entry name" value="HAD-SF-IA-v1"/>
    <property type="match status" value="1"/>
</dbReference>
<gene>
    <name evidence="1" type="ORF">THAOC_01297</name>
</gene>
<dbReference type="InterPro" id="IPR006439">
    <property type="entry name" value="HAD-SF_hydro_IA"/>
</dbReference>
<proteinExistence type="predicted"/>
<dbReference type="AlphaFoldDB" id="K0TQZ6"/>
<keyword evidence="2" id="KW-1185">Reference proteome</keyword>
<accession>K0TQZ6</accession>
<evidence type="ECO:0000313" key="1">
    <source>
        <dbReference type="EMBL" id="EJK76912.1"/>
    </source>
</evidence>
<organism evidence="1 2">
    <name type="scientific">Thalassiosira oceanica</name>
    <name type="common">Marine diatom</name>
    <dbReference type="NCBI Taxonomy" id="159749"/>
    <lineage>
        <taxon>Eukaryota</taxon>
        <taxon>Sar</taxon>
        <taxon>Stramenopiles</taxon>
        <taxon>Ochrophyta</taxon>
        <taxon>Bacillariophyta</taxon>
        <taxon>Coscinodiscophyceae</taxon>
        <taxon>Thalassiosirophycidae</taxon>
        <taxon>Thalassiosirales</taxon>
        <taxon>Thalassiosiraceae</taxon>
        <taxon>Thalassiosira</taxon>
    </lineage>
</organism>
<dbReference type="Pfam" id="PF00702">
    <property type="entry name" value="Hydrolase"/>
    <property type="match status" value="1"/>
</dbReference>
<dbReference type="OrthoDB" id="269227at2759"/>
<dbReference type="SUPFAM" id="SSF56784">
    <property type="entry name" value="HAD-like"/>
    <property type="match status" value="1"/>
</dbReference>
<comment type="caution">
    <text evidence="1">The sequence shown here is derived from an EMBL/GenBank/DDBJ whole genome shotgun (WGS) entry which is preliminary data.</text>
</comment>
<dbReference type="GO" id="GO:0006281">
    <property type="term" value="P:DNA repair"/>
    <property type="evidence" value="ECO:0007669"/>
    <property type="project" value="TreeGrafter"/>
</dbReference>
<dbReference type="EMBL" id="AGNL01001558">
    <property type="protein sequence ID" value="EJK76912.1"/>
    <property type="molecule type" value="Genomic_DNA"/>
</dbReference>
<dbReference type="Gene3D" id="3.40.50.1000">
    <property type="entry name" value="HAD superfamily/HAD-like"/>
    <property type="match status" value="1"/>
</dbReference>
<dbReference type="eggNOG" id="ENOG502S0DN">
    <property type="taxonomic scope" value="Eukaryota"/>
</dbReference>
<dbReference type="PANTHER" id="PTHR43434">
    <property type="entry name" value="PHOSPHOGLYCOLATE PHOSPHATASE"/>
    <property type="match status" value="1"/>
</dbReference>
<name>K0TQZ6_THAOC</name>
<reference evidence="1 2" key="1">
    <citation type="journal article" date="2012" name="Genome Biol.">
        <title>Genome and low-iron response of an oceanic diatom adapted to chronic iron limitation.</title>
        <authorList>
            <person name="Lommer M."/>
            <person name="Specht M."/>
            <person name="Roy A.S."/>
            <person name="Kraemer L."/>
            <person name="Andreson R."/>
            <person name="Gutowska M.A."/>
            <person name="Wolf J."/>
            <person name="Bergner S.V."/>
            <person name="Schilhabel M.B."/>
            <person name="Klostermeier U.C."/>
            <person name="Beiko R.G."/>
            <person name="Rosenstiel P."/>
            <person name="Hippler M."/>
            <person name="Laroche J."/>
        </authorList>
    </citation>
    <scope>NUCLEOTIDE SEQUENCE [LARGE SCALE GENOMIC DNA]</scope>
    <source>
        <strain evidence="1 2">CCMP1005</strain>
    </source>
</reference>
<dbReference type="SFLD" id="SFLDG01129">
    <property type="entry name" value="C1.5:_HAD__Beta-PGM__Phosphata"/>
    <property type="match status" value="1"/>
</dbReference>
<sequence>MLSRNSDLYEAENGEELCESLRPEQFNSHQLCQIVFDKDGTLGDCTSALKEWCQRMTSKVGSKCSNAGISTSQTERIVSNFHKSIGWDAILDDVVPSAPLSAATWPEIVQLSANSLSSSGLDVGVDEVSAWHQNLGDIHAEDKPLVDDLPRLLKHFKYHGIIISVCTSDDRASTNACLRNWGIAHLVDYSLSGDEVTYSKPSPQPLLQLCQSAGVSPRDCLVVGDTTSDTGMARASGARAVGVLTGSGKREQLLETGADCVLPSMGHLKDLLLLSKEPSRPVKDLDVQASLHVNTPCSVNCCYGKRRVTELRPHGTGGESAYCLELDKVYFNNNETNSNLASTICLVHVVRRGKPQPEG</sequence>